<evidence type="ECO:0000256" key="1">
    <source>
        <dbReference type="ARBA" id="ARBA00022729"/>
    </source>
</evidence>
<dbReference type="InterPro" id="IPR032675">
    <property type="entry name" value="LRR_dom_sf"/>
</dbReference>
<dbReference type="GO" id="GO:0005615">
    <property type="term" value="C:extracellular space"/>
    <property type="evidence" value="ECO:0007669"/>
    <property type="project" value="TreeGrafter"/>
</dbReference>
<dbReference type="PANTHER" id="PTHR24373:SF370">
    <property type="entry name" value="FISH-LIPS, ISOFORM E"/>
    <property type="match status" value="1"/>
</dbReference>
<reference evidence="2" key="1">
    <citation type="submission" date="2021-02" db="EMBL/GenBank/DDBJ databases">
        <authorList>
            <person name="Dougan E. K."/>
            <person name="Rhodes N."/>
            <person name="Thang M."/>
            <person name="Chan C."/>
        </authorList>
    </citation>
    <scope>NUCLEOTIDE SEQUENCE</scope>
</reference>
<accession>A0A812TJD9</accession>
<evidence type="ECO:0000313" key="2">
    <source>
        <dbReference type="EMBL" id="CAE7529364.1"/>
    </source>
</evidence>
<keyword evidence="3" id="KW-1185">Reference proteome</keyword>
<sequence>VAVPRDVSVRMLVEALGATAGISWDAWQLTWKGESLEDWSLQPFADSELSSVELQVVLKPQPLQLEAEHAVELLQALKEPYDGLRSLSFGLGSLRELSLGAKDDDPCLKDSRGDGSSGVMSEPQMNALSRAVLDRRLQCTVLCLRGVLRPMALMDRVVDRQDSADLVSLLSHMPQLTSLDLSGNRLGYANTCIQALSTAMPKLQKLTYLNLSCNGFFSSHGFHGGPGVLPHTSALFVSLLTLTALEVLDLHLNDKALVRGFHTEKEELASFYVPRLLKELPSLKKLVFAANDAGLSTVAAFEGARQPGCQIDYGLGDHVATALSSLQELPEGGVFRLPLLDLEPAQRSWPVRTAYYWHMGSGLAALEEDLRRRVVSVDVSGFELGRSWPGLVEHVLPHFPAICELKLQETQAGVEFLMALHQPAFASLTKLDLAGCDLCHFTNLDGRPQIALAFLFWSESLTDLDLSQNFISEYGDFSPGHLERNLPTLVRGLKRLKRLALRDNDIGGVRLNKRTRSLVRAAFDFEAGSLEELDLQSNNLESPEWAYLVDNLRAVVPHVRLSSAG</sequence>
<dbReference type="Gene3D" id="3.80.10.10">
    <property type="entry name" value="Ribonuclease Inhibitor"/>
    <property type="match status" value="2"/>
</dbReference>
<dbReference type="AlphaFoldDB" id="A0A812TJD9"/>
<name>A0A812TJD9_9DINO</name>
<protein>
    <submittedName>
        <fullName evidence="2">Uncharacterized protein</fullName>
    </submittedName>
</protein>
<comment type="caution">
    <text evidence="2">The sequence shown here is derived from an EMBL/GenBank/DDBJ whole genome shotgun (WGS) entry which is preliminary data.</text>
</comment>
<dbReference type="EMBL" id="CAJNJA010024613">
    <property type="protein sequence ID" value="CAE7529364.1"/>
    <property type="molecule type" value="Genomic_DNA"/>
</dbReference>
<dbReference type="InterPro" id="IPR050328">
    <property type="entry name" value="Dev_Immune_Receptor"/>
</dbReference>
<evidence type="ECO:0000313" key="3">
    <source>
        <dbReference type="Proteomes" id="UP000601435"/>
    </source>
</evidence>
<dbReference type="GO" id="GO:0031012">
    <property type="term" value="C:extracellular matrix"/>
    <property type="evidence" value="ECO:0007669"/>
    <property type="project" value="TreeGrafter"/>
</dbReference>
<keyword evidence="1" id="KW-0732">Signal</keyword>
<dbReference type="SUPFAM" id="SSF52047">
    <property type="entry name" value="RNI-like"/>
    <property type="match status" value="1"/>
</dbReference>
<dbReference type="Proteomes" id="UP000601435">
    <property type="component" value="Unassembled WGS sequence"/>
</dbReference>
<organism evidence="2 3">
    <name type="scientific">Symbiodinium necroappetens</name>
    <dbReference type="NCBI Taxonomy" id="1628268"/>
    <lineage>
        <taxon>Eukaryota</taxon>
        <taxon>Sar</taxon>
        <taxon>Alveolata</taxon>
        <taxon>Dinophyceae</taxon>
        <taxon>Suessiales</taxon>
        <taxon>Symbiodiniaceae</taxon>
        <taxon>Symbiodinium</taxon>
    </lineage>
</organism>
<dbReference type="InterPro" id="IPR001611">
    <property type="entry name" value="Leu-rich_rpt"/>
</dbReference>
<dbReference type="PANTHER" id="PTHR24373">
    <property type="entry name" value="SLIT RELATED LEUCINE-RICH REPEAT NEURONAL PROTEIN"/>
    <property type="match status" value="1"/>
</dbReference>
<feature type="non-terminal residue" evidence="2">
    <location>
        <position position="565"/>
    </location>
</feature>
<gene>
    <name evidence="2" type="ORF">SNEC2469_LOCUS15193</name>
</gene>
<dbReference type="OrthoDB" id="420637at2759"/>
<dbReference type="Pfam" id="PF13516">
    <property type="entry name" value="LRR_6"/>
    <property type="match status" value="2"/>
</dbReference>
<proteinExistence type="predicted"/>